<reference evidence="2 3" key="1">
    <citation type="journal article" date="2014" name="PLoS Genet.">
        <title>Phylogenetically driven sequencing of extremely halophilic archaea reveals strategies for static and dynamic osmo-response.</title>
        <authorList>
            <person name="Becker E.A."/>
            <person name="Seitzer P.M."/>
            <person name="Tritt A."/>
            <person name="Larsen D."/>
            <person name="Krusor M."/>
            <person name="Yao A.I."/>
            <person name="Wu D."/>
            <person name="Madern D."/>
            <person name="Eisen J.A."/>
            <person name="Darling A.E."/>
            <person name="Facciotti M.T."/>
        </authorList>
    </citation>
    <scope>NUCLEOTIDE SEQUENCE [LARGE SCALE GENOMIC DNA]</scope>
    <source>
        <strain evidence="2 3">DSM 18795</strain>
    </source>
</reference>
<feature type="transmembrane region" description="Helical" evidence="1">
    <location>
        <begin position="158"/>
        <end position="181"/>
    </location>
</feature>
<dbReference type="EMBL" id="AOIA01000114">
    <property type="protein sequence ID" value="ELY58474.1"/>
    <property type="molecule type" value="Genomic_DNA"/>
</dbReference>
<dbReference type="AlphaFoldDB" id="L9X9Q3"/>
<keyword evidence="1" id="KW-1133">Transmembrane helix</keyword>
<evidence type="ECO:0000313" key="2">
    <source>
        <dbReference type="EMBL" id="ELY58474.1"/>
    </source>
</evidence>
<keyword evidence="1" id="KW-0472">Membrane</keyword>
<feature type="transmembrane region" description="Helical" evidence="1">
    <location>
        <begin position="54"/>
        <end position="77"/>
    </location>
</feature>
<comment type="caution">
    <text evidence="2">The sequence shown here is derived from an EMBL/GenBank/DDBJ whole genome shotgun (WGS) entry which is preliminary data.</text>
</comment>
<dbReference type="OrthoDB" id="11839at2157"/>
<dbReference type="PATRIC" id="fig|1227498.3.peg.2260"/>
<protein>
    <submittedName>
        <fullName evidence="2">Zinc transporter</fullName>
    </submittedName>
</protein>
<accession>L9X9Q3</accession>
<dbReference type="STRING" id="1227498.C492_11675"/>
<dbReference type="RefSeq" id="WP_008423589.1">
    <property type="nucleotide sequence ID" value="NZ_AOIA01000114.1"/>
</dbReference>
<keyword evidence="1" id="KW-0812">Transmembrane</keyword>
<evidence type="ECO:0000313" key="3">
    <source>
        <dbReference type="Proteomes" id="UP000011531"/>
    </source>
</evidence>
<name>L9X9Q3_9EURY</name>
<feature type="transmembrane region" description="Helical" evidence="1">
    <location>
        <begin position="187"/>
        <end position="209"/>
    </location>
</feature>
<feature type="transmembrane region" description="Helical" evidence="1">
    <location>
        <begin position="245"/>
        <end position="266"/>
    </location>
</feature>
<dbReference type="Proteomes" id="UP000011531">
    <property type="component" value="Unassembled WGS sequence"/>
</dbReference>
<feature type="transmembrane region" description="Helical" evidence="1">
    <location>
        <begin position="84"/>
        <end position="105"/>
    </location>
</feature>
<gene>
    <name evidence="2" type="ORF">C492_11675</name>
</gene>
<feature type="transmembrane region" description="Helical" evidence="1">
    <location>
        <begin position="12"/>
        <end position="34"/>
    </location>
</feature>
<feature type="transmembrane region" description="Helical" evidence="1">
    <location>
        <begin position="221"/>
        <end position="239"/>
    </location>
</feature>
<feature type="transmembrane region" description="Helical" evidence="1">
    <location>
        <begin position="117"/>
        <end position="138"/>
    </location>
</feature>
<sequence length="308" mass="32152">MDDGLPIHERVPHWVLAIAPLGVLAFVVGLLVVTSPFGDIESMAGASTADILRMLTIVGFLAGVVPVAIGMLWFPFIRALDYRLVHGFLALSGGVLAFIAFEMIGEVLGYGAELESASLASLAGIGGVAATFGIMYALSKWRQRTAAGTEKSGLHVAYLIAVALGLHSIGEGLAIGTAFVLGRGELVTLLVIGFVMHNIMEGPTVVAAVARDRTSPPIHHFAIMGVLAGGPVILGGWLGSLADSALLAMVFYAIAIGAILQVLVELAELIRFDAETIVTRLNATTFVVGVALMFLLEDVVVEGWVLPG</sequence>
<evidence type="ECO:0000256" key="1">
    <source>
        <dbReference type="SAM" id="Phobius"/>
    </source>
</evidence>
<feature type="transmembrane region" description="Helical" evidence="1">
    <location>
        <begin position="278"/>
        <end position="296"/>
    </location>
</feature>
<organism evidence="2 3">
    <name type="scientific">Natronococcus jeotgali DSM 18795</name>
    <dbReference type="NCBI Taxonomy" id="1227498"/>
    <lineage>
        <taxon>Archaea</taxon>
        <taxon>Methanobacteriati</taxon>
        <taxon>Methanobacteriota</taxon>
        <taxon>Stenosarchaea group</taxon>
        <taxon>Halobacteria</taxon>
        <taxon>Halobacteriales</taxon>
        <taxon>Natrialbaceae</taxon>
        <taxon>Natronococcus</taxon>
    </lineage>
</organism>
<keyword evidence="3" id="KW-1185">Reference proteome</keyword>
<proteinExistence type="predicted"/>